<dbReference type="AlphaFoldDB" id="A0A5B7HQL2"/>
<feature type="region of interest" description="Disordered" evidence="1">
    <location>
        <begin position="19"/>
        <end position="69"/>
    </location>
</feature>
<accession>A0A5B7HQL2</accession>
<dbReference type="Proteomes" id="UP000324222">
    <property type="component" value="Unassembled WGS sequence"/>
</dbReference>
<comment type="caution">
    <text evidence="2">The sequence shown here is derived from an EMBL/GenBank/DDBJ whole genome shotgun (WGS) entry which is preliminary data.</text>
</comment>
<evidence type="ECO:0000313" key="3">
    <source>
        <dbReference type="Proteomes" id="UP000324222"/>
    </source>
</evidence>
<dbReference type="EMBL" id="VSRR010040711">
    <property type="protein sequence ID" value="MPC75261.1"/>
    <property type="molecule type" value="Genomic_DNA"/>
</dbReference>
<organism evidence="2 3">
    <name type="scientific">Portunus trituberculatus</name>
    <name type="common">Swimming crab</name>
    <name type="synonym">Neptunus trituberculatus</name>
    <dbReference type="NCBI Taxonomy" id="210409"/>
    <lineage>
        <taxon>Eukaryota</taxon>
        <taxon>Metazoa</taxon>
        <taxon>Ecdysozoa</taxon>
        <taxon>Arthropoda</taxon>
        <taxon>Crustacea</taxon>
        <taxon>Multicrustacea</taxon>
        <taxon>Malacostraca</taxon>
        <taxon>Eumalacostraca</taxon>
        <taxon>Eucarida</taxon>
        <taxon>Decapoda</taxon>
        <taxon>Pleocyemata</taxon>
        <taxon>Brachyura</taxon>
        <taxon>Eubrachyura</taxon>
        <taxon>Portunoidea</taxon>
        <taxon>Portunidae</taxon>
        <taxon>Portuninae</taxon>
        <taxon>Portunus</taxon>
    </lineage>
</organism>
<feature type="compositionally biased region" description="Polar residues" evidence="1">
    <location>
        <begin position="41"/>
        <end position="51"/>
    </location>
</feature>
<evidence type="ECO:0000313" key="2">
    <source>
        <dbReference type="EMBL" id="MPC75261.1"/>
    </source>
</evidence>
<name>A0A5B7HQL2_PORTR</name>
<evidence type="ECO:0000256" key="1">
    <source>
        <dbReference type="SAM" id="MobiDB-lite"/>
    </source>
</evidence>
<proteinExistence type="predicted"/>
<keyword evidence="3" id="KW-1185">Reference proteome</keyword>
<gene>
    <name evidence="2" type="ORF">E2C01_069646</name>
</gene>
<reference evidence="2 3" key="1">
    <citation type="submission" date="2019-05" db="EMBL/GenBank/DDBJ databases">
        <title>Another draft genome of Portunus trituberculatus and its Hox gene families provides insights of decapod evolution.</title>
        <authorList>
            <person name="Jeong J.-H."/>
            <person name="Song I."/>
            <person name="Kim S."/>
            <person name="Choi T."/>
            <person name="Kim D."/>
            <person name="Ryu S."/>
            <person name="Kim W."/>
        </authorList>
    </citation>
    <scope>NUCLEOTIDE SEQUENCE [LARGE SCALE GENOMIC DNA]</scope>
    <source>
        <tissue evidence="2">Muscle</tissue>
    </source>
</reference>
<sequence>MWVAFVACGAGDLTVRREKSALRKRARWGPGRRLPCRRSSRTSTPNQSQRVTGAGAGTSRRPACRHKGV</sequence>
<protein>
    <submittedName>
        <fullName evidence="2">Uncharacterized protein</fullName>
    </submittedName>
</protein>